<dbReference type="AlphaFoldDB" id="A0A2K1PGD9"/>
<reference evidence="1 2" key="1">
    <citation type="submission" date="2013-12" db="EMBL/GenBank/DDBJ databases">
        <title>Comparative genomics of Petrotoga isolates.</title>
        <authorList>
            <person name="Nesbo C.L."/>
            <person name="Charchuk R."/>
            <person name="Chow K."/>
        </authorList>
    </citation>
    <scope>NUCLEOTIDE SEQUENCE [LARGE SCALE GENOMIC DNA]</scope>
    <source>
        <strain evidence="1 2">DSM 10691</strain>
    </source>
</reference>
<keyword evidence="2" id="KW-1185">Reference proteome</keyword>
<evidence type="ECO:0000313" key="2">
    <source>
        <dbReference type="Proteomes" id="UP000236199"/>
    </source>
</evidence>
<name>A0A2K1PGD9_9BACT</name>
<organism evidence="1 2">
    <name type="scientific">Petrotoga miotherma DSM 10691</name>
    <dbReference type="NCBI Taxonomy" id="1434326"/>
    <lineage>
        <taxon>Bacteria</taxon>
        <taxon>Thermotogati</taxon>
        <taxon>Thermotogota</taxon>
        <taxon>Thermotogae</taxon>
        <taxon>Petrotogales</taxon>
        <taxon>Petrotogaceae</taxon>
        <taxon>Petrotoga</taxon>
    </lineage>
</organism>
<evidence type="ECO:0000313" key="1">
    <source>
        <dbReference type="EMBL" id="PNS01839.1"/>
    </source>
</evidence>
<dbReference type="Proteomes" id="UP000236199">
    <property type="component" value="Unassembled WGS sequence"/>
</dbReference>
<accession>A0A2K1PGD9</accession>
<protein>
    <submittedName>
        <fullName evidence="1">Uncharacterized protein</fullName>
    </submittedName>
</protein>
<comment type="caution">
    <text evidence="1">The sequence shown here is derived from an EMBL/GenBank/DDBJ whole genome shotgun (WGS) entry which is preliminary data.</text>
</comment>
<gene>
    <name evidence="1" type="ORF">X928_01945</name>
</gene>
<sequence length="35" mass="4140">MGGERGKGALYYNVLELFKKVIIKKEEQQWQKVNN</sequence>
<dbReference type="EMBL" id="AZRM01000010">
    <property type="protein sequence ID" value="PNS01839.1"/>
    <property type="molecule type" value="Genomic_DNA"/>
</dbReference>
<proteinExistence type="predicted"/>